<evidence type="ECO:0000256" key="1">
    <source>
        <dbReference type="SAM" id="MobiDB-lite"/>
    </source>
</evidence>
<feature type="transmembrane region" description="Helical" evidence="2">
    <location>
        <begin position="149"/>
        <end position="169"/>
    </location>
</feature>
<sequence>MGRHSRPDDDELTPEGSDAVEDGADAGWWQDSDVDGDEGDPSDPDYADEYGEADLGGVEFFYEDDEYDDSESAGDGEFVEYEDDVEVSDEQRYADDYDDQTPLAPQFAAAAAAVPAGSAAPGRSHRSDGELTGSHRIAVQSRRGVSRGVVIALIAVVAVVALVIGWQFFGSALDDRSKEAAAACVDGEVAVAVLADPAIADVVSGFAEKFNEAADPVGDLCPAVTVASADSRAVVAGLTGEQWPADLGERPALWIPGSSASVARVSEALPQLISSSPSIATSPVLLGVRPELKDKLSEQSWSTLPGLATAPGSLDGLGLPGWGTLRLALPNSGDSDASFLAAEAVAADGGPGAVRTLVGAAPDVDSADSAFDALLGADPAAARVHAVATTEQRLYQRGAAMTDAADKLASWLPPAPVAVADFPAAQFKADWLSSEQVGAASQFGRFLAEPEQQAALAAAGFRVSGQSNPDSSVVDFGASIDQRLETGDAAERATVANLLDAPAGGSATSIMLDRSLSLDAVTPALKARLAALPPGASVGLTTFDGSGSDTAVTLGPLSDDVGGQPRSAALDATLDGLSTSGGGAVSFTTLRNVLAEAQTGYAPGQANSVLVITAGPHSDQSLGADGLLELVRGVDPTTPVAINVLNVGDDPDAPTWRQVAEISGGTYQGAPSSNSPEFTAALDSLLS</sequence>
<dbReference type="Proteomes" id="UP000230551">
    <property type="component" value="Unassembled WGS sequence"/>
</dbReference>
<feature type="region of interest" description="Disordered" evidence="1">
    <location>
        <begin position="1"/>
        <end position="87"/>
    </location>
</feature>
<evidence type="ECO:0000313" key="3">
    <source>
        <dbReference type="EMBL" id="PIB76475.1"/>
    </source>
</evidence>
<feature type="compositionally biased region" description="Acidic residues" evidence="1">
    <location>
        <begin position="8"/>
        <end position="24"/>
    </location>
</feature>
<reference evidence="3 4" key="1">
    <citation type="journal article" date="2017" name="Infect. Genet. Evol.">
        <title>The new phylogeny of the genus Mycobacterium: The old and the news.</title>
        <authorList>
            <person name="Tortoli E."/>
            <person name="Fedrizzi T."/>
            <person name="Meehan C.J."/>
            <person name="Trovato A."/>
            <person name="Grottola A."/>
            <person name="Giacobazzi E."/>
            <person name="Serpini G.F."/>
            <person name="Tagliazucchi S."/>
            <person name="Fabio A."/>
            <person name="Bettua C."/>
            <person name="Bertorelli R."/>
            <person name="Frascaro F."/>
            <person name="De Sanctis V."/>
            <person name="Pecorari M."/>
            <person name="Jousson O."/>
            <person name="Segata N."/>
            <person name="Cirillo D.M."/>
        </authorList>
    </citation>
    <scope>NUCLEOTIDE SEQUENCE [LARGE SCALE GENOMIC DNA]</scope>
    <source>
        <strain evidence="3 4">CIP1034565</strain>
    </source>
</reference>
<dbReference type="OrthoDB" id="5171781at2"/>
<evidence type="ECO:0008006" key="5">
    <source>
        <dbReference type="Google" id="ProtNLM"/>
    </source>
</evidence>
<dbReference type="STRING" id="85968.GCA_900073015_03524"/>
<keyword evidence="2" id="KW-0812">Transmembrane</keyword>
<organism evidence="3 4">
    <name type="scientific">Mycolicibacterium brumae</name>
    <dbReference type="NCBI Taxonomy" id="85968"/>
    <lineage>
        <taxon>Bacteria</taxon>
        <taxon>Bacillati</taxon>
        <taxon>Actinomycetota</taxon>
        <taxon>Actinomycetes</taxon>
        <taxon>Mycobacteriales</taxon>
        <taxon>Mycobacteriaceae</taxon>
        <taxon>Mycolicibacterium</taxon>
    </lineage>
</organism>
<keyword evidence="2" id="KW-0472">Membrane</keyword>
<protein>
    <recommendedName>
        <fullName evidence="5">VWFA domain-containing protein</fullName>
    </recommendedName>
</protein>
<keyword evidence="2" id="KW-1133">Transmembrane helix</keyword>
<dbReference type="SUPFAM" id="SSF53300">
    <property type="entry name" value="vWA-like"/>
    <property type="match status" value="1"/>
</dbReference>
<keyword evidence="4" id="KW-1185">Reference proteome</keyword>
<accession>A0A2G5PDQ8</accession>
<feature type="compositionally biased region" description="Acidic residues" evidence="1">
    <location>
        <begin position="61"/>
        <end position="87"/>
    </location>
</feature>
<evidence type="ECO:0000313" key="4">
    <source>
        <dbReference type="Proteomes" id="UP000230551"/>
    </source>
</evidence>
<name>A0A2G5PDQ8_9MYCO</name>
<evidence type="ECO:0000256" key="2">
    <source>
        <dbReference type="SAM" id="Phobius"/>
    </source>
</evidence>
<dbReference type="AlphaFoldDB" id="A0A2G5PDQ8"/>
<dbReference type="Gene3D" id="3.40.50.410">
    <property type="entry name" value="von Willebrand factor, type A domain"/>
    <property type="match status" value="1"/>
</dbReference>
<dbReference type="Pfam" id="PF13531">
    <property type="entry name" value="SBP_bac_11"/>
    <property type="match status" value="1"/>
</dbReference>
<dbReference type="EMBL" id="PDCN02000004">
    <property type="protein sequence ID" value="PIB76475.1"/>
    <property type="molecule type" value="Genomic_DNA"/>
</dbReference>
<proteinExistence type="predicted"/>
<feature type="compositionally biased region" description="Acidic residues" evidence="1">
    <location>
        <begin position="32"/>
        <end position="52"/>
    </location>
</feature>
<comment type="caution">
    <text evidence="3">The sequence shown here is derived from an EMBL/GenBank/DDBJ whole genome shotgun (WGS) entry which is preliminary data.</text>
</comment>
<dbReference type="RefSeq" id="WP_090592877.1">
    <property type="nucleotide sequence ID" value="NZ_CP104302.1"/>
</dbReference>
<dbReference type="InterPro" id="IPR036465">
    <property type="entry name" value="vWFA_dom_sf"/>
</dbReference>
<gene>
    <name evidence="3" type="ORF">CQY22_004950</name>
</gene>